<dbReference type="AlphaFoldDB" id="A0A4S2KTI2"/>
<dbReference type="CDD" id="cd22104">
    <property type="entry name" value="F-box_FBXO33"/>
    <property type="match status" value="1"/>
</dbReference>
<sequence length="575" mass="65538">MYIYMPVSAVNGAPVAALGDSDRSNGATDGSRYRPIGWLDMMRACDDTSDVRLETLERFRAATATAASGAVATASGNGDADTTAEEATSRKCEGQLSMLCAANSCSSCKPACRTSEMAQEDHGSSWANLPTVILQEIFTYLSHDTRIRASQVCKNWRCTLFHPNFWKKITFVFRDQDSVVWARFLANRFALSVHEATIRWDIPRYVNCIGETYRLLKKLGQNRQLRKLFLEFNSNTYDLSFDNEDDSNYKSSASLVKCVVNIIETSNCLETLSLGCREELIMNLSTILEPLRLHHAKHLTHLSLASIKDDPDYYDFFELDNSIFNSFIRLSILTLDYEYVSDTLLEALDNGCMQRLVIHIHGWKEDYPGTTNMAWQMFVQKNPQCELRLNLIHSYAGVKVLDTDIFCPAMPLTHLQVLFCENINIRALHRLSMWYAHTLKSLTWIDSIDRKQHMPSTFDSNDPNGPDSLVLVAWKCTKLTKMVFLGHKYYQENLLAIARLRGSTLKLLVFAKSDITSEFELWLHNQAESIRREIRDIMGPHWMPLDDSDLPMVILNPFKGDSREVIMPLVLSDQK</sequence>
<dbReference type="EMBL" id="QBLH01001066">
    <property type="protein sequence ID" value="TGZ53275.1"/>
    <property type="molecule type" value="Genomic_DNA"/>
</dbReference>
<protein>
    <submittedName>
        <fullName evidence="2">F-box only protein 33</fullName>
    </submittedName>
</protein>
<reference evidence="2 3" key="1">
    <citation type="journal article" date="2019" name="Philos. Trans. R. Soc. Lond., B, Biol. Sci.">
        <title>Ant behaviour and brain gene expression of defending hosts depend on the ecological success of the intruding social parasite.</title>
        <authorList>
            <person name="Kaur R."/>
            <person name="Stoldt M."/>
            <person name="Jongepier E."/>
            <person name="Feldmeyer B."/>
            <person name="Menzel F."/>
            <person name="Bornberg-Bauer E."/>
            <person name="Foitzik S."/>
        </authorList>
    </citation>
    <scope>NUCLEOTIDE SEQUENCE [LARGE SCALE GENOMIC DNA]</scope>
    <source>
        <tissue evidence="2">Whole body</tissue>
    </source>
</reference>
<proteinExistence type="predicted"/>
<evidence type="ECO:0000259" key="1">
    <source>
        <dbReference type="PROSITE" id="PS50181"/>
    </source>
</evidence>
<dbReference type="InterPro" id="IPR036047">
    <property type="entry name" value="F-box-like_dom_sf"/>
</dbReference>
<dbReference type="PANTHER" id="PTHR20933:SF3">
    <property type="entry name" value="F-BOX ONLY PROTEIN 33"/>
    <property type="match status" value="1"/>
</dbReference>
<dbReference type="Gene3D" id="3.80.10.10">
    <property type="entry name" value="Ribonuclease Inhibitor"/>
    <property type="match status" value="1"/>
</dbReference>
<dbReference type="InterPro" id="IPR032675">
    <property type="entry name" value="LRR_dom_sf"/>
</dbReference>
<name>A0A4S2KTI2_9HYME</name>
<feature type="domain" description="F-box" evidence="1">
    <location>
        <begin position="123"/>
        <end position="169"/>
    </location>
</feature>
<dbReference type="InterPro" id="IPR001810">
    <property type="entry name" value="F-box_dom"/>
</dbReference>
<comment type="caution">
    <text evidence="2">The sequence shown here is derived from an EMBL/GenBank/DDBJ whole genome shotgun (WGS) entry which is preliminary data.</text>
</comment>
<dbReference type="GO" id="GO:0031398">
    <property type="term" value="P:positive regulation of protein ubiquitination"/>
    <property type="evidence" value="ECO:0007669"/>
    <property type="project" value="TreeGrafter"/>
</dbReference>
<evidence type="ECO:0000313" key="3">
    <source>
        <dbReference type="Proteomes" id="UP000310200"/>
    </source>
</evidence>
<dbReference type="Proteomes" id="UP000310200">
    <property type="component" value="Unassembled WGS sequence"/>
</dbReference>
<dbReference type="SUPFAM" id="SSF81383">
    <property type="entry name" value="F-box domain"/>
    <property type="match status" value="1"/>
</dbReference>
<dbReference type="STRING" id="300112.A0A4S2KTI2"/>
<keyword evidence="3" id="KW-1185">Reference proteome</keyword>
<organism evidence="2 3">
    <name type="scientific">Temnothorax longispinosus</name>
    <dbReference type="NCBI Taxonomy" id="300112"/>
    <lineage>
        <taxon>Eukaryota</taxon>
        <taxon>Metazoa</taxon>
        <taxon>Ecdysozoa</taxon>
        <taxon>Arthropoda</taxon>
        <taxon>Hexapoda</taxon>
        <taxon>Insecta</taxon>
        <taxon>Pterygota</taxon>
        <taxon>Neoptera</taxon>
        <taxon>Endopterygota</taxon>
        <taxon>Hymenoptera</taxon>
        <taxon>Apocrita</taxon>
        <taxon>Aculeata</taxon>
        <taxon>Formicoidea</taxon>
        <taxon>Formicidae</taxon>
        <taxon>Myrmicinae</taxon>
        <taxon>Temnothorax</taxon>
    </lineage>
</organism>
<dbReference type="PROSITE" id="PS50181">
    <property type="entry name" value="FBOX"/>
    <property type="match status" value="1"/>
</dbReference>
<accession>A0A4S2KTI2</accession>
<dbReference type="Pfam" id="PF12937">
    <property type="entry name" value="F-box-like"/>
    <property type="match status" value="1"/>
</dbReference>
<evidence type="ECO:0000313" key="2">
    <source>
        <dbReference type="EMBL" id="TGZ53275.1"/>
    </source>
</evidence>
<gene>
    <name evidence="2" type="ORF">DBV15_04307</name>
</gene>
<dbReference type="Gene3D" id="1.20.1280.50">
    <property type="match status" value="1"/>
</dbReference>
<dbReference type="SMART" id="SM00256">
    <property type="entry name" value="FBOX"/>
    <property type="match status" value="1"/>
</dbReference>
<dbReference type="PANTHER" id="PTHR20933">
    <property type="entry name" value="F-BOX ONLY PROTEIN 33"/>
    <property type="match status" value="1"/>
</dbReference>